<organism evidence="1 2">
    <name type="scientific">Halomonas korlensis</name>
    <dbReference type="NCBI Taxonomy" id="463301"/>
    <lineage>
        <taxon>Bacteria</taxon>
        <taxon>Pseudomonadati</taxon>
        <taxon>Pseudomonadota</taxon>
        <taxon>Gammaproteobacteria</taxon>
        <taxon>Oceanospirillales</taxon>
        <taxon>Halomonadaceae</taxon>
        <taxon>Halomonas</taxon>
    </lineage>
</organism>
<dbReference type="Pfam" id="PF12069">
    <property type="entry name" value="DUF3549"/>
    <property type="match status" value="1"/>
</dbReference>
<accession>A0A1I7JLH0</accession>
<evidence type="ECO:0008006" key="3">
    <source>
        <dbReference type="Google" id="ProtNLM"/>
    </source>
</evidence>
<dbReference type="STRING" id="463301.SAMN04487955_11147"/>
<keyword evidence="2" id="KW-1185">Reference proteome</keyword>
<name>A0A1I7JLH0_9GAMM</name>
<dbReference type="RefSeq" id="WP_089796747.1">
    <property type="nucleotide sequence ID" value="NZ_FPBP01000011.1"/>
</dbReference>
<gene>
    <name evidence="1" type="ORF">SAMN04487955_11147</name>
</gene>
<sequence length="350" mass="38608">MQPIHSLHDFFVRSGAEVWLYHLGRRVEPCALETLAAFEAGEMPWPEPWQNEARLGLVFRLGDVRDPLIWFLALPLDEQGQLVAAPRDGFVQRLLETLGRSVSAVGREDRNEVGNLMQDNPLAFTPSLPFRAVMHARANRDMGQAASEHLEPVEAYLSGQQAVDWRALGLQGLADFAVRHDATQARDLAARLANLPEDVLTPLCYCLEHVVIDDALALALRERGEQAAASGDIETFCACVRAIGGADRKIAGAWFDDLLDDPNACGPDLLAAIAGRGWPHLEHAERLPRFLARLAERHDTDFMSVARDLAVIPRLRLPLLMTLREAAPDTAIGRRLAGLGTARNQALDKH</sequence>
<evidence type="ECO:0000313" key="2">
    <source>
        <dbReference type="Proteomes" id="UP000198693"/>
    </source>
</evidence>
<dbReference type="EMBL" id="FPBP01000011">
    <property type="protein sequence ID" value="SFU86034.1"/>
    <property type="molecule type" value="Genomic_DNA"/>
</dbReference>
<proteinExistence type="predicted"/>
<dbReference type="AlphaFoldDB" id="A0A1I7JLH0"/>
<dbReference type="InterPro" id="IPR021936">
    <property type="entry name" value="DUF3549"/>
</dbReference>
<dbReference type="OrthoDB" id="5597089at2"/>
<dbReference type="Proteomes" id="UP000198693">
    <property type="component" value="Unassembled WGS sequence"/>
</dbReference>
<protein>
    <recommendedName>
        <fullName evidence="3">DUF3549 domain-containing protein</fullName>
    </recommendedName>
</protein>
<evidence type="ECO:0000313" key="1">
    <source>
        <dbReference type="EMBL" id="SFU86034.1"/>
    </source>
</evidence>
<reference evidence="2" key="1">
    <citation type="submission" date="2016-10" db="EMBL/GenBank/DDBJ databases">
        <authorList>
            <person name="Varghese N."/>
            <person name="Submissions S."/>
        </authorList>
    </citation>
    <scope>NUCLEOTIDE SEQUENCE [LARGE SCALE GENOMIC DNA]</scope>
    <source>
        <strain evidence="2">CGMCC 1.6981</strain>
    </source>
</reference>